<dbReference type="Gene3D" id="3.30.160.60">
    <property type="entry name" value="Classic Zinc Finger"/>
    <property type="match status" value="1"/>
</dbReference>
<evidence type="ECO:0000256" key="6">
    <source>
        <dbReference type="SAM" id="MobiDB-lite"/>
    </source>
</evidence>
<feature type="compositionally biased region" description="Low complexity" evidence="6">
    <location>
        <begin position="271"/>
        <end position="287"/>
    </location>
</feature>
<sequence length="336" mass="37074">MLCVGFLPVVLPPASEIKAFELPPIILWCSKEDCLQSRAMTEYWVSQGNKWCDYCKIYISNNATSIRIHEFGQRHKDNVAKKLAAIRKDNAVKEKEKLQAAKELEKIEALCFVKLQARKSYERDLAAIRRADVAAETSQFIEESRPTALVGTSEVAAVSETRVSTQTSDREWTYDESTGYHFNAATGYYYDPKSGLYYSDILGKWTTQEEALKASQDSKQGSTPERSKGSKFSSGGVPQIQADYQSQAVTTTTSDKSKDQTSAKGGSVSLKPVAKKQVPVGVGKGVASSLEIGKRKREEKTGPVSGEEVAALAAREAAKKRTQEREKALLGLYQAY</sequence>
<dbReference type="GO" id="GO:0008270">
    <property type="term" value="F:zinc ion binding"/>
    <property type="evidence" value="ECO:0007669"/>
    <property type="project" value="UniProtKB-KW"/>
</dbReference>
<keyword evidence="5" id="KW-0539">Nucleus</keyword>
<gene>
    <name evidence="8" type="ORF">R1flu_013404</name>
</gene>
<organism evidence="8 9">
    <name type="scientific">Riccia fluitans</name>
    <dbReference type="NCBI Taxonomy" id="41844"/>
    <lineage>
        <taxon>Eukaryota</taxon>
        <taxon>Viridiplantae</taxon>
        <taxon>Streptophyta</taxon>
        <taxon>Embryophyta</taxon>
        <taxon>Marchantiophyta</taxon>
        <taxon>Marchantiopsida</taxon>
        <taxon>Marchantiidae</taxon>
        <taxon>Marchantiales</taxon>
        <taxon>Ricciaceae</taxon>
        <taxon>Riccia</taxon>
    </lineage>
</organism>
<dbReference type="SMART" id="SM00451">
    <property type="entry name" value="ZnF_U1"/>
    <property type="match status" value="1"/>
</dbReference>
<dbReference type="AlphaFoldDB" id="A0ABD1YDG5"/>
<reference evidence="8 9" key="1">
    <citation type="submission" date="2024-09" db="EMBL/GenBank/DDBJ databases">
        <title>Chromosome-scale assembly of Riccia fluitans.</title>
        <authorList>
            <person name="Paukszto L."/>
            <person name="Sawicki J."/>
            <person name="Karawczyk K."/>
            <person name="Piernik-Szablinska J."/>
            <person name="Szczecinska M."/>
            <person name="Mazdziarz M."/>
        </authorList>
    </citation>
    <scope>NUCLEOTIDE SEQUENCE [LARGE SCALE GENOMIC DNA]</scope>
    <source>
        <strain evidence="8">Rf_01</strain>
        <tissue evidence="8">Aerial parts of the thallus</tissue>
    </source>
</reference>
<feature type="domain" description="Matrin-type" evidence="7">
    <location>
        <begin position="50"/>
        <end position="81"/>
    </location>
</feature>
<dbReference type="InterPro" id="IPR041591">
    <property type="entry name" value="OCRE"/>
</dbReference>
<dbReference type="SUPFAM" id="SSF57667">
    <property type="entry name" value="beta-beta-alpha zinc fingers"/>
    <property type="match status" value="1"/>
</dbReference>
<dbReference type="GO" id="GO:0005634">
    <property type="term" value="C:nucleus"/>
    <property type="evidence" value="ECO:0007669"/>
    <property type="project" value="UniProtKB-SubCell"/>
</dbReference>
<evidence type="ECO:0000313" key="9">
    <source>
        <dbReference type="Proteomes" id="UP001605036"/>
    </source>
</evidence>
<keyword evidence="3" id="KW-0863">Zinc-finger</keyword>
<proteinExistence type="predicted"/>
<dbReference type="CDD" id="cd16165">
    <property type="entry name" value="OCRE_ZOP1_plant"/>
    <property type="match status" value="1"/>
</dbReference>
<dbReference type="InterPro" id="IPR000690">
    <property type="entry name" value="Matrin/U1-C_Znf_C2H2"/>
</dbReference>
<dbReference type="Pfam" id="PF17780">
    <property type="entry name" value="OCRE"/>
    <property type="match status" value="1"/>
</dbReference>
<feature type="compositionally biased region" description="Polar residues" evidence="6">
    <location>
        <begin position="213"/>
        <end position="224"/>
    </location>
</feature>
<feature type="compositionally biased region" description="Basic and acidic residues" evidence="6">
    <location>
        <begin position="292"/>
        <end position="301"/>
    </location>
</feature>
<dbReference type="PANTHER" id="PTHR13173">
    <property type="entry name" value="WW DOMAIN BINDING PROTEIN 4"/>
    <property type="match status" value="1"/>
</dbReference>
<evidence type="ECO:0000256" key="2">
    <source>
        <dbReference type="ARBA" id="ARBA00022723"/>
    </source>
</evidence>
<keyword evidence="9" id="KW-1185">Reference proteome</keyword>
<keyword evidence="4" id="KW-0862">Zinc</keyword>
<dbReference type="EMBL" id="JBHFFA010000004">
    <property type="protein sequence ID" value="KAL2628718.1"/>
    <property type="molecule type" value="Genomic_DNA"/>
</dbReference>
<feature type="region of interest" description="Disordered" evidence="6">
    <location>
        <begin position="213"/>
        <end position="305"/>
    </location>
</feature>
<evidence type="ECO:0000256" key="5">
    <source>
        <dbReference type="ARBA" id="ARBA00023242"/>
    </source>
</evidence>
<evidence type="ECO:0000256" key="3">
    <source>
        <dbReference type="ARBA" id="ARBA00022771"/>
    </source>
</evidence>
<dbReference type="InterPro" id="IPR013085">
    <property type="entry name" value="U1-CZ_Znf_C2H2"/>
</dbReference>
<protein>
    <recommendedName>
        <fullName evidence="7">Matrin-type domain-containing protein</fullName>
    </recommendedName>
</protein>
<dbReference type="Pfam" id="PF06220">
    <property type="entry name" value="zf-U1"/>
    <property type="match status" value="1"/>
</dbReference>
<accession>A0ABD1YDG5</accession>
<dbReference type="PROSITE" id="PS50171">
    <property type="entry name" value="ZF_MATRIN"/>
    <property type="match status" value="1"/>
</dbReference>
<keyword evidence="2" id="KW-0479">Metal-binding</keyword>
<dbReference type="PANTHER" id="PTHR13173:SF10">
    <property type="entry name" value="WW DOMAIN-BINDING PROTEIN 4"/>
    <property type="match status" value="1"/>
</dbReference>
<comment type="subcellular location">
    <subcellularLocation>
        <location evidence="1">Nucleus</location>
    </subcellularLocation>
</comment>
<comment type="caution">
    <text evidence="8">The sequence shown here is derived from an EMBL/GenBank/DDBJ whole genome shotgun (WGS) entry which is preliminary data.</text>
</comment>
<dbReference type="Proteomes" id="UP001605036">
    <property type="component" value="Unassembled WGS sequence"/>
</dbReference>
<name>A0ABD1YDG5_9MARC</name>
<dbReference type="InterPro" id="IPR035622">
    <property type="entry name" value="ZOP1_OCRE"/>
</dbReference>
<evidence type="ECO:0000256" key="1">
    <source>
        <dbReference type="ARBA" id="ARBA00004123"/>
    </source>
</evidence>
<evidence type="ECO:0000256" key="4">
    <source>
        <dbReference type="ARBA" id="ARBA00022833"/>
    </source>
</evidence>
<dbReference type="InterPro" id="IPR040023">
    <property type="entry name" value="WBP4"/>
</dbReference>
<dbReference type="InterPro" id="IPR003604">
    <property type="entry name" value="Matrin/U1-like-C_Znf_C2H2"/>
</dbReference>
<evidence type="ECO:0000313" key="8">
    <source>
        <dbReference type="EMBL" id="KAL2628718.1"/>
    </source>
</evidence>
<dbReference type="InterPro" id="IPR036236">
    <property type="entry name" value="Znf_C2H2_sf"/>
</dbReference>
<evidence type="ECO:0000259" key="7">
    <source>
        <dbReference type="PROSITE" id="PS50171"/>
    </source>
</evidence>